<dbReference type="InterPro" id="IPR006139">
    <property type="entry name" value="D-isomer_2_OHA_DH_cat_dom"/>
</dbReference>
<evidence type="ECO:0000256" key="1">
    <source>
        <dbReference type="ARBA" id="ARBA00005854"/>
    </source>
</evidence>
<evidence type="ECO:0000256" key="3">
    <source>
        <dbReference type="RuleBase" id="RU003719"/>
    </source>
</evidence>
<proteinExistence type="inferred from homology"/>
<evidence type="ECO:0000259" key="4">
    <source>
        <dbReference type="Pfam" id="PF00389"/>
    </source>
</evidence>
<evidence type="ECO:0000313" key="7">
    <source>
        <dbReference type="Proteomes" id="UP001054846"/>
    </source>
</evidence>
<dbReference type="InterPro" id="IPR050223">
    <property type="entry name" value="D-isomer_2-hydroxyacid_DH"/>
</dbReference>
<organism evidence="6 7">
    <name type="scientific">Gloeobacter morelensis MG652769</name>
    <dbReference type="NCBI Taxonomy" id="2781736"/>
    <lineage>
        <taxon>Bacteria</taxon>
        <taxon>Bacillati</taxon>
        <taxon>Cyanobacteriota</taxon>
        <taxon>Cyanophyceae</taxon>
        <taxon>Gloeobacterales</taxon>
        <taxon>Gloeobacteraceae</taxon>
        <taxon>Gloeobacter</taxon>
        <taxon>Gloeobacter morelensis</taxon>
    </lineage>
</organism>
<sequence length="315" mass="33666">MRVLLTCPPMLRRIEHFKDHFEARGAEVHCPPVVQTLSVAELIELLPGFDGWIIGDDPATRAVFEAGVRGRLKAAVKWGVGVDNVDFAAAHDLGIPIANTPAMFGAEVADVAVSYVTALARETFTIDRAVRAGGWPKPCGISLADKIVALVGFGDIGKATARRLVAAEMRVIAYDPRYAPVSGLEQVEPAGWPERLGEADFIVFTCALTPENRHMLGSAAFGSIKPGVRVVNVARGPLIDEQALIAALASGRVHSAALDVFEGEPLAADSPLRAYERCIFGSHNASNTADAVDRASFKAMALLFGFLERRQCPPS</sequence>
<keyword evidence="2 3" id="KW-0560">Oxidoreductase</keyword>
<gene>
    <name evidence="6" type="ORF">ISF26_07115</name>
</gene>
<evidence type="ECO:0000256" key="2">
    <source>
        <dbReference type="ARBA" id="ARBA00023002"/>
    </source>
</evidence>
<protein>
    <submittedName>
        <fullName evidence="6">Phosphoglycerate dehydrogenase</fullName>
    </submittedName>
</protein>
<reference evidence="6 7" key="1">
    <citation type="journal article" date="2021" name="Genome Biol. Evol.">
        <title>Complete Genome Sequencing of a Novel Gloeobacter Species from a Waterfall Cave in Mexico.</title>
        <authorList>
            <person name="Saw J.H."/>
            <person name="Cardona T."/>
            <person name="Montejano G."/>
        </authorList>
    </citation>
    <scope>NUCLEOTIDE SEQUENCE [LARGE SCALE GENOMIC DNA]</scope>
    <source>
        <strain evidence="6">MG652769</strain>
    </source>
</reference>
<accession>A0ABY3PQK6</accession>
<keyword evidence="7" id="KW-1185">Reference proteome</keyword>
<feature type="domain" description="D-isomer specific 2-hydroxyacid dehydrogenase NAD-binding" evidence="5">
    <location>
        <begin position="114"/>
        <end position="285"/>
    </location>
</feature>
<dbReference type="Proteomes" id="UP001054846">
    <property type="component" value="Chromosome"/>
</dbReference>
<dbReference type="InterPro" id="IPR006140">
    <property type="entry name" value="D-isomer_DH_NAD-bd"/>
</dbReference>
<dbReference type="CDD" id="cd12172">
    <property type="entry name" value="PGDH_like_2"/>
    <property type="match status" value="1"/>
</dbReference>
<dbReference type="PANTHER" id="PTHR10996:SF283">
    <property type="entry name" value="GLYOXYLATE_HYDROXYPYRUVATE REDUCTASE B"/>
    <property type="match status" value="1"/>
</dbReference>
<feature type="domain" description="D-isomer specific 2-hydroxyacid dehydrogenase catalytic" evidence="4">
    <location>
        <begin position="19"/>
        <end position="300"/>
    </location>
</feature>
<dbReference type="Pfam" id="PF00389">
    <property type="entry name" value="2-Hacid_dh"/>
    <property type="match status" value="1"/>
</dbReference>
<dbReference type="SUPFAM" id="SSF51735">
    <property type="entry name" value="NAD(P)-binding Rossmann-fold domains"/>
    <property type="match status" value="1"/>
</dbReference>
<dbReference type="InterPro" id="IPR036291">
    <property type="entry name" value="NAD(P)-bd_dom_sf"/>
</dbReference>
<dbReference type="EMBL" id="CP063845">
    <property type="protein sequence ID" value="UFP95981.1"/>
    <property type="molecule type" value="Genomic_DNA"/>
</dbReference>
<comment type="similarity">
    <text evidence="1 3">Belongs to the D-isomer specific 2-hydroxyacid dehydrogenase family.</text>
</comment>
<dbReference type="Pfam" id="PF02826">
    <property type="entry name" value="2-Hacid_dh_C"/>
    <property type="match status" value="1"/>
</dbReference>
<name>A0ABY3PQK6_9CYAN</name>
<dbReference type="PANTHER" id="PTHR10996">
    <property type="entry name" value="2-HYDROXYACID DEHYDROGENASE-RELATED"/>
    <property type="match status" value="1"/>
</dbReference>
<evidence type="ECO:0000313" key="6">
    <source>
        <dbReference type="EMBL" id="UFP95981.1"/>
    </source>
</evidence>
<dbReference type="RefSeq" id="WP_230843220.1">
    <property type="nucleotide sequence ID" value="NZ_CP063845.1"/>
</dbReference>
<dbReference type="SUPFAM" id="SSF52283">
    <property type="entry name" value="Formate/glycerate dehydrogenase catalytic domain-like"/>
    <property type="match status" value="1"/>
</dbReference>
<evidence type="ECO:0000259" key="5">
    <source>
        <dbReference type="Pfam" id="PF02826"/>
    </source>
</evidence>
<dbReference type="Gene3D" id="3.40.50.720">
    <property type="entry name" value="NAD(P)-binding Rossmann-like Domain"/>
    <property type="match status" value="2"/>
</dbReference>